<accession>A0A0E2EH60</accession>
<reference evidence="2" key="1">
    <citation type="submission" date="2012-01" db="EMBL/GenBank/DDBJ databases">
        <title>The Genome Sequence of Treponema denticola H-22.</title>
        <authorList>
            <consortium name="The Broad Institute Genome Sequencing Platform"/>
            <person name="Earl A."/>
            <person name="Ward D."/>
            <person name="Feldgarden M."/>
            <person name="Gevers D."/>
            <person name="Blanton J.M."/>
            <person name="Fenno C.J."/>
            <person name="Baranova O.V."/>
            <person name="Mathney J."/>
            <person name="Dewhirst F.E."/>
            <person name="Izard J."/>
            <person name="Young S.K."/>
            <person name="Zeng Q."/>
            <person name="Gargeya S."/>
            <person name="Fitzgerald M."/>
            <person name="Haas B."/>
            <person name="Abouelleil A."/>
            <person name="Alvarado L."/>
            <person name="Arachchi H.M."/>
            <person name="Berlin A."/>
            <person name="Chapman S.B."/>
            <person name="Gearin G."/>
            <person name="Goldberg J."/>
            <person name="Griggs A."/>
            <person name="Gujja S."/>
            <person name="Hansen M."/>
            <person name="Heiman D."/>
            <person name="Howarth C."/>
            <person name="Larimer J."/>
            <person name="Lui A."/>
            <person name="MacDonald P.J.P."/>
            <person name="McCowen C."/>
            <person name="Montmayeur A."/>
            <person name="Murphy C."/>
            <person name="Neiman D."/>
            <person name="Pearson M."/>
            <person name="Priest M."/>
            <person name="Roberts A."/>
            <person name="Saif S."/>
            <person name="Shea T."/>
            <person name="Sisk P."/>
            <person name="Stolte C."/>
            <person name="Sykes S."/>
            <person name="Wortman J."/>
            <person name="Nusbaum C."/>
            <person name="Birren B."/>
        </authorList>
    </citation>
    <scope>NUCLEOTIDE SEQUENCE [LARGE SCALE GENOMIC DNA]</scope>
    <source>
        <strain evidence="2">H-22</strain>
    </source>
</reference>
<dbReference type="HOGENOM" id="CLU_093450_0_0_12"/>
<keyword evidence="1" id="KW-0472">Membrane</keyword>
<feature type="transmembrane region" description="Helical" evidence="1">
    <location>
        <begin position="71"/>
        <end position="87"/>
    </location>
</feature>
<sequence length="204" mass="23278">MNKKMNTTAKWTIKDVITTVLLSALLVVMQFIVNIVCMANHFVSMTLSVGFSVFICAPVYFLMVQRVGKRGVSFIYMTLLGIIFLIMGNWYLLPYYIVIGLICEAVLWKHGAYQNPRRLTAAWTVSSLLFNGTNLLPIWFFWDAYYAFAVSSGMSQEYIDSYVRYFTVPYWIIFIVAFTTVCGFAGSLIASRLIKKHFEKAGVL</sequence>
<dbReference type="AlphaFoldDB" id="A0A0E2EH60"/>
<keyword evidence="1" id="KW-1133">Transmembrane helix</keyword>
<comment type="caution">
    <text evidence="2">The sequence shown here is derived from an EMBL/GenBank/DDBJ whole genome shotgun (WGS) entry which is preliminary data.</text>
</comment>
<feature type="transmembrane region" description="Helical" evidence="1">
    <location>
        <begin position="42"/>
        <end position="64"/>
    </location>
</feature>
<dbReference type="RefSeq" id="WP_002684849.1">
    <property type="nucleotide sequence ID" value="NZ_CM001795.1"/>
</dbReference>
<dbReference type="EMBL" id="AGDV01000012">
    <property type="protein sequence ID" value="EMB33324.1"/>
    <property type="molecule type" value="Genomic_DNA"/>
</dbReference>
<proteinExistence type="predicted"/>
<gene>
    <name evidence="2" type="ORF">HMPREF9726_01685</name>
</gene>
<name>A0A0E2EH60_TREDN</name>
<feature type="transmembrane region" description="Helical" evidence="1">
    <location>
        <begin position="93"/>
        <end position="109"/>
    </location>
</feature>
<dbReference type="Pfam" id="PF09605">
    <property type="entry name" value="Trep_Strep"/>
    <property type="match status" value="1"/>
</dbReference>
<dbReference type="Proteomes" id="UP000011705">
    <property type="component" value="Chromosome"/>
</dbReference>
<organism evidence="2">
    <name type="scientific">Treponema denticola H-22</name>
    <dbReference type="NCBI Taxonomy" id="999432"/>
    <lineage>
        <taxon>Bacteria</taxon>
        <taxon>Pseudomonadati</taxon>
        <taxon>Spirochaetota</taxon>
        <taxon>Spirochaetia</taxon>
        <taxon>Spirochaetales</taxon>
        <taxon>Treponemataceae</taxon>
        <taxon>Treponema</taxon>
    </lineage>
</organism>
<evidence type="ECO:0000313" key="2">
    <source>
        <dbReference type="EMBL" id="EMB33324.1"/>
    </source>
</evidence>
<evidence type="ECO:0000256" key="1">
    <source>
        <dbReference type="SAM" id="Phobius"/>
    </source>
</evidence>
<dbReference type="InterPro" id="IPR011733">
    <property type="entry name" value="CHP02185_IM"/>
</dbReference>
<dbReference type="NCBIfam" id="TIGR02185">
    <property type="entry name" value="Trep_Strep"/>
    <property type="match status" value="1"/>
</dbReference>
<keyword evidence="1" id="KW-0812">Transmembrane</keyword>
<dbReference type="PATRIC" id="fig|999432.5.peg.1748"/>
<feature type="transmembrane region" description="Helical" evidence="1">
    <location>
        <begin position="168"/>
        <end position="190"/>
    </location>
</feature>
<feature type="transmembrane region" description="Helical" evidence="1">
    <location>
        <begin position="12"/>
        <end position="36"/>
    </location>
</feature>
<evidence type="ECO:0008006" key="3">
    <source>
        <dbReference type="Google" id="ProtNLM"/>
    </source>
</evidence>
<feature type="transmembrane region" description="Helical" evidence="1">
    <location>
        <begin position="121"/>
        <end position="148"/>
    </location>
</feature>
<protein>
    <recommendedName>
        <fullName evidence="3">TIGR02185 family protein</fullName>
    </recommendedName>
</protein>